<name>A0A2U1SU36_METSR</name>
<keyword evidence="1" id="KW-0812">Transmembrane</keyword>
<accession>A0A2U1SU36</accession>
<organism evidence="2 3">
    <name type="scientific">Methylosinus sporium</name>
    <dbReference type="NCBI Taxonomy" id="428"/>
    <lineage>
        <taxon>Bacteria</taxon>
        <taxon>Pseudomonadati</taxon>
        <taxon>Pseudomonadota</taxon>
        <taxon>Alphaproteobacteria</taxon>
        <taxon>Hyphomicrobiales</taxon>
        <taxon>Methylocystaceae</taxon>
        <taxon>Methylosinus</taxon>
    </lineage>
</organism>
<feature type="transmembrane region" description="Helical" evidence="1">
    <location>
        <begin position="6"/>
        <end position="24"/>
    </location>
</feature>
<keyword evidence="1" id="KW-1133">Transmembrane helix</keyword>
<dbReference type="EMBL" id="PUIV01000004">
    <property type="protein sequence ID" value="PWB95109.1"/>
    <property type="molecule type" value="Genomic_DNA"/>
</dbReference>
<dbReference type="RefSeq" id="WP_108916132.1">
    <property type="nucleotide sequence ID" value="NZ_BGJY01000002.1"/>
</dbReference>
<evidence type="ECO:0000313" key="2">
    <source>
        <dbReference type="EMBL" id="PWB95109.1"/>
    </source>
</evidence>
<dbReference type="Pfam" id="PF06693">
    <property type="entry name" value="DUF1190"/>
    <property type="match status" value="1"/>
</dbReference>
<evidence type="ECO:0000256" key="1">
    <source>
        <dbReference type="SAM" id="Phobius"/>
    </source>
</evidence>
<keyword evidence="3" id="KW-1185">Reference proteome</keyword>
<reference evidence="2 3" key="1">
    <citation type="journal article" date="2018" name="Appl. Microbiol. Biotechnol.">
        <title>Co-cultivation of the strictly anaerobic methanogen Methanosarcina barkeri with aerobic methanotrophs in an oxygen-limited membrane bioreactor.</title>
        <authorList>
            <person name="In 't Zandt M.H."/>
            <person name="van den Bosch T.J.M."/>
            <person name="Rijkers R."/>
            <person name="van Kessel M.A.H.J."/>
            <person name="Jetten M.S.M."/>
            <person name="Welte C.U."/>
        </authorList>
    </citation>
    <scope>NUCLEOTIDE SEQUENCE [LARGE SCALE GENOMIC DNA]</scope>
    <source>
        <strain evidence="2 3">DSM 17706</strain>
    </source>
</reference>
<dbReference type="OrthoDB" id="8453432at2"/>
<keyword evidence="1" id="KW-0472">Membrane</keyword>
<evidence type="ECO:0000313" key="3">
    <source>
        <dbReference type="Proteomes" id="UP000245137"/>
    </source>
</evidence>
<gene>
    <name evidence="2" type="ORF">C5689_04800</name>
</gene>
<protein>
    <recommendedName>
        <fullName evidence="4">DUF1190 domain-containing protein</fullName>
    </recommendedName>
</protein>
<proteinExistence type="predicted"/>
<comment type="caution">
    <text evidence="2">The sequence shown here is derived from an EMBL/GenBank/DDBJ whole genome shotgun (WGS) entry which is preliminary data.</text>
</comment>
<dbReference type="Proteomes" id="UP000245137">
    <property type="component" value="Unassembled WGS sequence"/>
</dbReference>
<dbReference type="AlphaFoldDB" id="A0A2U1SU36"/>
<sequence>MARPSLTFIAVAGVAALAGAVWFFGYRRTPACSGDGRYMATVQQCRAYGVDAGICASAVEKARALAAKVAPRTDAAFDCEVRFSECFAGADGRFTPTPSFCLAPGSAEPKEVRYLEYESDRLNRKKTREIRID</sequence>
<dbReference type="InterPro" id="IPR009576">
    <property type="entry name" value="Biofilm_formation_YgiB"/>
</dbReference>
<evidence type="ECO:0008006" key="4">
    <source>
        <dbReference type="Google" id="ProtNLM"/>
    </source>
</evidence>